<evidence type="ECO:0008006" key="4">
    <source>
        <dbReference type="Google" id="ProtNLM"/>
    </source>
</evidence>
<dbReference type="OrthoDB" id="372982at2759"/>
<organism evidence="2 3">
    <name type="scientific">Plasmodium gonderi</name>
    <dbReference type="NCBI Taxonomy" id="77519"/>
    <lineage>
        <taxon>Eukaryota</taxon>
        <taxon>Sar</taxon>
        <taxon>Alveolata</taxon>
        <taxon>Apicomplexa</taxon>
        <taxon>Aconoidasida</taxon>
        <taxon>Haemosporida</taxon>
        <taxon>Plasmodiidae</taxon>
        <taxon>Plasmodium</taxon>
        <taxon>Plasmodium (Plasmodium)</taxon>
    </lineage>
</organism>
<dbReference type="AlphaFoldDB" id="A0A1Y1JJW4"/>
<sequence length="404" mass="47758">MNQMNNDNLSENVRKVLAKKQRKKLKEEQELYKATKAISTQNNAQRKINAQNQLSSSSFVGKIKDINKSFPHMRNKDDKNYMKENRKKIQEKISLQKKLLEEKEKIKNKKPFKMKKFQNATSKVAKNLQKMGNTNETTIVRETHLKQNDTGVTSRLMNHAHEKCQQMGAKNVRAGEVEYEEGEEGEYEDVEGEEYEEVVGEEYEEVEGEEYEEVEGEEYEEVEGEEYEEVEGEKYEEMEGEEYEEVEGEEYEEGKNVKCEEDDDEEVEHEDGDFKNEKREDTVAKRENNIIDKLKKRESELRSKDRGKRENLHKSFGKLPSYILKKKKDVIDESADIPEGYRILKHDERKYVLKELHSQLTEMKEEYKKNKDNEKKIELGKKLKEIKESIELFSNPHVIVNQNF</sequence>
<reference evidence="3" key="1">
    <citation type="submission" date="2017-04" db="EMBL/GenBank/DDBJ databases">
        <title>Plasmodium gonderi genome.</title>
        <authorList>
            <person name="Arisue N."/>
            <person name="Honma H."/>
            <person name="Kawai S."/>
            <person name="Tougan T."/>
            <person name="Tanabe K."/>
            <person name="Horii T."/>
        </authorList>
    </citation>
    <scope>NUCLEOTIDE SEQUENCE [LARGE SCALE GENOMIC DNA]</scope>
    <source>
        <strain evidence="3">ATCC 30045</strain>
    </source>
</reference>
<dbReference type="Proteomes" id="UP000195521">
    <property type="component" value="Unassembled WGS sequence"/>
</dbReference>
<keyword evidence="3" id="KW-1185">Reference proteome</keyword>
<accession>A0A1Y1JJW4</accession>
<evidence type="ECO:0000313" key="2">
    <source>
        <dbReference type="EMBL" id="GAW80344.1"/>
    </source>
</evidence>
<dbReference type="OMA" id="KEDKNYM"/>
<feature type="compositionally biased region" description="Acidic residues" evidence="1">
    <location>
        <begin position="260"/>
        <end position="271"/>
    </location>
</feature>
<feature type="compositionally biased region" description="Acidic residues" evidence="1">
    <location>
        <begin position="238"/>
        <end position="252"/>
    </location>
</feature>
<protein>
    <recommendedName>
        <fullName evidence="4">Enkurin domain-containing protein</fullName>
    </recommendedName>
</protein>
<gene>
    <name evidence="2" type="ORF">PGO_072590</name>
</gene>
<dbReference type="EMBL" id="BDQF01000008">
    <property type="protein sequence ID" value="GAW80344.1"/>
    <property type="molecule type" value="Genomic_DNA"/>
</dbReference>
<evidence type="ECO:0000313" key="3">
    <source>
        <dbReference type="Proteomes" id="UP000195521"/>
    </source>
</evidence>
<dbReference type="RefSeq" id="XP_028542933.1">
    <property type="nucleotide sequence ID" value="XM_028687132.1"/>
</dbReference>
<proteinExistence type="predicted"/>
<feature type="compositionally biased region" description="Acidic residues" evidence="1">
    <location>
        <begin position="177"/>
        <end position="231"/>
    </location>
</feature>
<name>A0A1Y1JJW4_PLAGO</name>
<feature type="region of interest" description="Disordered" evidence="1">
    <location>
        <begin position="167"/>
        <end position="281"/>
    </location>
</feature>
<evidence type="ECO:0000256" key="1">
    <source>
        <dbReference type="SAM" id="MobiDB-lite"/>
    </source>
</evidence>
<dbReference type="GeneID" id="39747057"/>
<comment type="caution">
    <text evidence="2">The sequence shown here is derived from an EMBL/GenBank/DDBJ whole genome shotgun (WGS) entry which is preliminary data.</text>
</comment>
<feature type="compositionally biased region" description="Basic and acidic residues" evidence="1">
    <location>
        <begin position="272"/>
        <end position="281"/>
    </location>
</feature>